<dbReference type="GO" id="GO:0016301">
    <property type="term" value="F:kinase activity"/>
    <property type="evidence" value="ECO:0007669"/>
    <property type="project" value="UniProtKB-KW"/>
</dbReference>
<dbReference type="CDD" id="cd01941">
    <property type="entry name" value="YeiC_kinase_like"/>
    <property type="match status" value="1"/>
</dbReference>
<gene>
    <name evidence="4" type="ORF">T260_11345</name>
</gene>
<evidence type="ECO:0000256" key="2">
    <source>
        <dbReference type="ARBA" id="ARBA00022777"/>
    </source>
</evidence>
<dbReference type="RefSeq" id="WP_023634080.1">
    <property type="nucleotide sequence ID" value="NZ_AYSF01000055.1"/>
</dbReference>
<dbReference type="PANTHER" id="PTHR10584">
    <property type="entry name" value="SUGAR KINASE"/>
    <property type="match status" value="1"/>
</dbReference>
<dbReference type="Gene3D" id="3.40.1190.20">
    <property type="match status" value="1"/>
</dbReference>
<evidence type="ECO:0000259" key="3">
    <source>
        <dbReference type="Pfam" id="PF00294"/>
    </source>
</evidence>
<organism evidence="4 5">
    <name type="scientific">Geobacillus thermopakistaniensis (strain MAS1)</name>
    <dbReference type="NCBI Taxonomy" id="1408282"/>
    <lineage>
        <taxon>Bacteria</taxon>
        <taxon>Bacillati</taxon>
        <taxon>Bacillota</taxon>
        <taxon>Bacilli</taxon>
        <taxon>Bacillales</taxon>
        <taxon>Anoxybacillaceae</taxon>
        <taxon>Geobacillus</taxon>
    </lineage>
</organism>
<dbReference type="InterPro" id="IPR029056">
    <property type="entry name" value="Ribokinase-like"/>
</dbReference>
<dbReference type="AlphaFoldDB" id="A0A7U9JA52"/>
<dbReference type="PANTHER" id="PTHR10584:SF166">
    <property type="entry name" value="RIBOKINASE"/>
    <property type="match status" value="1"/>
</dbReference>
<evidence type="ECO:0000313" key="5">
    <source>
        <dbReference type="Proteomes" id="UP000018339"/>
    </source>
</evidence>
<keyword evidence="2" id="KW-0418">Kinase</keyword>
<dbReference type="Proteomes" id="UP000018339">
    <property type="component" value="Unassembled WGS sequence"/>
</dbReference>
<dbReference type="Pfam" id="PF00294">
    <property type="entry name" value="PfkB"/>
    <property type="match status" value="1"/>
</dbReference>
<evidence type="ECO:0000256" key="1">
    <source>
        <dbReference type="ARBA" id="ARBA00022679"/>
    </source>
</evidence>
<proteinExistence type="predicted"/>
<reference evidence="4 5" key="1">
    <citation type="journal article" date="2014" name="Genome Announc.">
        <title>Draft Genome Sequence of Geobacillus thermopakistaniensis Strain MAS1.</title>
        <authorList>
            <person name="Siddiqui M.A."/>
            <person name="Rashid N."/>
            <person name="Ayyampalayam S."/>
            <person name="Whitman W.B."/>
        </authorList>
    </citation>
    <scope>NUCLEOTIDE SEQUENCE [LARGE SCALE GENOMIC DNA]</scope>
    <source>
        <strain evidence="4 5">MAS1</strain>
    </source>
</reference>
<evidence type="ECO:0000313" key="4">
    <source>
        <dbReference type="EMBL" id="ESU71806.1"/>
    </source>
</evidence>
<protein>
    <submittedName>
        <fullName evidence="4">Ribokinase</fullName>
    </submittedName>
</protein>
<keyword evidence="5" id="KW-1185">Reference proteome</keyword>
<name>A0A7U9JA52_GEOTM</name>
<feature type="non-terminal residue" evidence="4">
    <location>
        <position position="1"/>
    </location>
</feature>
<dbReference type="SUPFAM" id="SSF53613">
    <property type="entry name" value="Ribokinase-like"/>
    <property type="match status" value="1"/>
</dbReference>
<feature type="domain" description="Carbohydrate kinase PfkB" evidence="3">
    <location>
        <begin position="26"/>
        <end position="313"/>
    </location>
</feature>
<dbReference type="EMBL" id="AYSF01000055">
    <property type="protein sequence ID" value="ESU71806.1"/>
    <property type="molecule type" value="Genomic_DNA"/>
</dbReference>
<sequence>FLRLERGGIARLRSLEERGKGMGKAASIVCIGGANVDRKARLLAPFQLGTSHPVTTTQTAGGVARNVAENLGRLAQPVSLVSAVGDDHDGQWLIDVTSRYVNTSFIVRTPKANTGTYTAVLDERGEMVLALAGMAIYDTVGEEWLKQQWTRLGPISAVVLDTNFPKAVIRSVIAQCRQEDIPLCVVTVSVPKVKRLPSDLSGVTWFVTNEAEAKEFVGRNGHTDDIMKPILQAGAKNVVVTRGANGVAYATKQGETGAIAAPKVEVTDATGAGDAFAAGFLYGVLGGHTVEDACRFGMSSAALTLQTAETVHPALNEHLLQAAYARYFREGGTK</sequence>
<keyword evidence="1" id="KW-0808">Transferase</keyword>
<dbReference type="InterPro" id="IPR011611">
    <property type="entry name" value="PfkB_dom"/>
</dbReference>
<accession>A0A7U9JA52</accession>
<comment type="caution">
    <text evidence="4">The sequence shown here is derived from an EMBL/GenBank/DDBJ whole genome shotgun (WGS) entry which is preliminary data.</text>
</comment>